<dbReference type="GO" id="GO:0003729">
    <property type="term" value="F:mRNA binding"/>
    <property type="evidence" value="ECO:0007669"/>
    <property type="project" value="TreeGrafter"/>
</dbReference>
<evidence type="ECO:0000256" key="4">
    <source>
        <dbReference type="RuleBase" id="RU363128"/>
    </source>
</evidence>
<evidence type="ECO:0000256" key="3">
    <source>
        <dbReference type="ARBA" id="ARBA00023274"/>
    </source>
</evidence>
<protein>
    <recommendedName>
        <fullName evidence="4">40S ribosomal protein S26</fullName>
    </recommendedName>
</protein>
<keyword evidence="3 4" id="KW-0687">Ribonucleoprotein</keyword>
<dbReference type="STRING" id="478820.A0A196SL34"/>
<dbReference type="Gene3D" id="3.30.1740.20">
    <property type="entry name" value="Ribosomal protein S26e"/>
    <property type="match status" value="1"/>
</dbReference>
<dbReference type="OrthoDB" id="10262653at2759"/>
<dbReference type="Proteomes" id="UP000078348">
    <property type="component" value="Unassembled WGS sequence"/>
</dbReference>
<dbReference type="PANTHER" id="PTHR12538:SF0">
    <property type="entry name" value="40S RIBOSOMAL PROTEIN S26"/>
    <property type="match status" value="1"/>
</dbReference>
<dbReference type="EMBL" id="LXWW01000017">
    <property type="protein sequence ID" value="OAO17775.1"/>
    <property type="molecule type" value="Genomic_DNA"/>
</dbReference>
<comment type="similarity">
    <text evidence="1 4">Belongs to the eukaryotic ribosomal protein eS26 family.</text>
</comment>
<dbReference type="GO" id="GO:0022627">
    <property type="term" value="C:cytosolic small ribosomal subunit"/>
    <property type="evidence" value="ECO:0007669"/>
    <property type="project" value="TreeGrafter"/>
</dbReference>
<evidence type="ECO:0000256" key="1">
    <source>
        <dbReference type="ARBA" id="ARBA00008596"/>
    </source>
</evidence>
<keyword evidence="7" id="KW-1185">Reference proteome</keyword>
<evidence type="ECO:0000256" key="2">
    <source>
        <dbReference type="ARBA" id="ARBA00022980"/>
    </source>
</evidence>
<gene>
    <name evidence="6" type="ORF">AV274_0451</name>
    <name evidence="5" type="ORF">AV274_5715</name>
</gene>
<evidence type="ECO:0000313" key="6">
    <source>
        <dbReference type="EMBL" id="OAO17775.1"/>
    </source>
</evidence>
<keyword evidence="2 4" id="KW-0689">Ribosomal protein</keyword>
<name>A0A196SL34_BLAHN</name>
<dbReference type="GO" id="GO:0003735">
    <property type="term" value="F:structural constituent of ribosome"/>
    <property type="evidence" value="ECO:0007669"/>
    <property type="project" value="InterPro"/>
</dbReference>
<dbReference type="GO" id="GO:0006412">
    <property type="term" value="P:translation"/>
    <property type="evidence" value="ECO:0007669"/>
    <property type="project" value="InterPro"/>
</dbReference>
<dbReference type="InterPro" id="IPR000892">
    <property type="entry name" value="Ribosomal_eS26"/>
</dbReference>
<dbReference type="AlphaFoldDB" id="A0A196SL34"/>
<evidence type="ECO:0000313" key="5">
    <source>
        <dbReference type="EMBL" id="OAO12618.1"/>
    </source>
</evidence>
<accession>A0A196SL34</accession>
<organism evidence="6 7">
    <name type="scientific">Blastocystis sp. subtype 1 (strain ATCC 50177 / NandII)</name>
    <dbReference type="NCBI Taxonomy" id="478820"/>
    <lineage>
        <taxon>Eukaryota</taxon>
        <taxon>Sar</taxon>
        <taxon>Stramenopiles</taxon>
        <taxon>Bigyra</taxon>
        <taxon>Opalozoa</taxon>
        <taxon>Opalinata</taxon>
        <taxon>Blastocystidae</taxon>
        <taxon>Blastocystis</taxon>
    </lineage>
</organism>
<dbReference type="InterPro" id="IPR038551">
    <property type="entry name" value="Ribosomal_eS26_sf"/>
</dbReference>
<dbReference type="FunFam" id="3.30.1740.20:FF:000003">
    <property type="entry name" value="40S ribosomal protein S26"/>
    <property type="match status" value="1"/>
</dbReference>
<proteinExistence type="inferred from homology"/>
<evidence type="ECO:0000313" key="7">
    <source>
        <dbReference type="Proteomes" id="UP000078348"/>
    </source>
</evidence>
<dbReference type="PANTHER" id="PTHR12538">
    <property type="entry name" value="40S RIBOSOMAL PROTEIN S26"/>
    <property type="match status" value="1"/>
</dbReference>
<sequence>MPFKRRNHGRSKKGRGHVNPVRCTHCGRCVGKDKAVKRFQVRNIVDASSQRDIRDASVYEQYTLPKLYIKQQYCVSCAVHGRIVRGRKAEERRIREYVRPQFKGERN</sequence>
<dbReference type="EMBL" id="LXWW01000531">
    <property type="protein sequence ID" value="OAO12618.1"/>
    <property type="molecule type" value="Genomic_DNA"/>
</dbReference>
<dbReference type="Pfam" id="PF01283">
    <property type="entry name" value="Ribosomal_S26e"/>
    <property type="match status" value="1"/>
</dbReference>
<reference evidence="6 7" key="1">
    <citation type="submission" date="2016-05" db="EMBL/GenBank/DDBJ databases">
        <title>Nuclear genome of Blastocystis sp. subtype 1 NandII.</title>
        <authorList>
            <person name="Gentekaki E."/>
            <person name="Curtis B."/>
            <person name="Stairs C."/>
            <person name="Eme L."/>
            <person name="Herman E."/>
            <person name="Klimes V."/>
            <person name="Arias M.C."/>
            <person name="Elias M."/>
            <person name="Hilliou F."/>
            <person name="Klute M."/>
            <person name="Malik S.-B."/>
            <person name="Pightling A."/>
            <person name="Rachubinski R."/>
            <person name="Salas D."/>
            <person name="Schlacht A."/>
            <person name="Suga H."/>
            <person name="Archibald J."/>
            <person name="Ball S.G."/>
            <person name="Clark G."/>
            <person name="Dacks J."/>
            <person name="Van Der Giezen M."/>
            <person name="Tsaousis A."/>
            <person name="Roger A."/>
        </authorList>
    </citation>
    <scope>NUCLEOTIDE SEQUENCE [LARGE SCALE GENOMIC DNA]</scope>
    <source>
        <strain evidence="7">ATCC 50177 / NandII</strain>
        <strain evidence="6">NandII</strain>
    </source>
</reference>
<comment type="caution">
    <text evidence="6">The sequence shown here is derived from an EMBL/GenBank/DDBJ whole genome shotgun (WGS) entry which is preliminary data.</text>
</comment>